<dbReference type="InterPro" id="IPR027056">
    <property type="entry name" value="Gluconate_2DH_su3"/>
</dbReference>
<evidence type="ECO:0000313" key="2">
    <source>
        <dbReference type="EMBL" id="GAN55822.1"/>
    </source>
</evidence>
<evidence type="ECO:0000313" key="3">
    <source>
        <dbReference type="Proteomes" id="UP000032679"/>
    </source>
</evidence>
<feature type="region of interest" description="Disordered" evidence="1">
    <location>
        <begin position="192"/>
        <end position="213"/>
    </location>
</feature>
<accession>A0A0D6MQ57</accession>
<dbReference type="Pfam" id="PF13618">
    <property type="entry name" value="Gluconate_2-dh3"/>
    <property type="match status" value="1"/>
</dbReference>
<dbReference type="Proteomes" id="UP000032679">
    <property type="component" value="Unassembled WGS sequence"/>
</dbReference>
<dbReference type="OrthoDB" id="9780765at2"/>
<dbReference type="EMBL" id="BALE01000061">
    <property type="protein sequence ID" value="GAN55822.1"/>
    <property type="molecule type" value="Genomic_DNA"/>
</dbReference>
<reference evidence="2 3" key="1">
    <citation type="submission" date="2012-10" db="EMBL/GenBank/DDBJ databases">
        <title>Genome sequencing of Tanticharoenia sakaeratensis NBRC 103193.</title>
        <authorList>
            <person name="Azuma Y."/>
            <person name="Hadano H."/>
            <person name="Hirakawa H."/>
            <person name="Matsushita K."/>
        </authorList>
    </citation>
    <scope>NUCLEOTIDE SEQUENCE [LARGE SCALE GENOMIC DNA]</scope>
    <source>
        <strain evidence="2 3">NBRC 103193</strain>
    </source>
</reference>
<evidence type="ECO:0008006" key="4">
    <source>
        <dbReference type="Google" id="ProtNLM"/>
    </source>
</evidence>
<comment type="caution">
    <text evidence="2">The sequence shown here is derived from an EMBL/GenBank/DDBJ whole genome shotgun (WGS) entry which is preliminary data.</text>
</comment>
<dbReference type="RefSeq" id="WP_048851324.1">
    <property type="nucleotide sequence ID" value="NZ_BALE01000061.1"/>
</dbReference>
<gene>
    <name evidence="2" type="ORF">Tasa_062_002</name>
</gene>
<dbReference type="STRING" id="1231623.Tasa_062_002"/>
<proteinExistence type="predicted"/>
<evidence type="ECO:0000256" key="1">
    <source>
        <dbReference type="SAM" id="MobiDB-lite"/>
    </source>
</evidence>
<dbReference type="AlphaFoldDB" id="A0A0D6MQ57"/>
<organism evidence="2 3">
    <name type="scientific">Tanticharoenia sakaeratensis NBRC 103193</name>
    <dbReference type="NCBI Taxonomy" id="1231623"/>
    <lineage>
        <taxon>Bacteria</taxon>
        <taxon>Pseudomonadati</taxon>
        <taxon>Pseudomonadota</taxon>
        <taxon>Alphaproteobacteria</taxon>
        <taxon>Acetobacterales</taxon>
        <taxon>Acetobacteraceae</taxon>
        <taxon>Tanticharoenia</taxon>
    </lineage>
</organism>
<protein>
    <recommendedName>
        <fullName evidence="4">Gluconate 2-dehydrogenase subunit 3</fullName>
    </recommendedName>
</protein>
<keyword evidence="3" id="KW-1185">Reference proteome</keyword>
<name>A0A0D6MQ57_9PROT</name>
<sequence>MRERYPGYDVLAKRHSLSWNDATRRVIDARIGVPREPRFLDPAEWKTLDAICSRILPQPSDRPPVPLAGYVDQKLHDDKRSGFRHASLPPQREAWKRGLAAFEAEARAAHGESFFSLPALLQDALLRAASDGTLSSPAWNGMSSKLFFENHVMSDIISAYYAHPSSWNEIGFGGPASPRGYVRMQADRRDPWEPVEALPDTEAATARKNARVR</sequence>